<reference evidence="4 5" key="1">
    <citation type="submission" date="2019-09" db="EMBL/GenBank/DDBJ databases">
        <authorList>
            <person name="Leyn A S."/>
        </authorList>
    </citation>
    <scope>NUCLEOTIDE SEQUENCE [LARGE SCALE GENOMIC DNA]</scope>
    <source>
        <strain evidence="4">AA231_1</strain>
    </source>
</reference>
<sequence length="494" mass="52448">MTGESAGLVTRHPAGFRPDPTRVVTKLFVPGEEAPETRSRAGALIARVLALPEGSIDSTVDRVLAGFAGRHRDLLAVLEHNASIMSHRLVDPRSLDARRRLLLGAYFTHEYAVEAAALCNPSLVAHPRQDGLSPGQVRVVLSLRGIGEGHISSIGFATGVLGPGTRAEWRSRTGPVSTGERQPDSWSRSWLRAAVDHDDCDNEITATVTATLPDPFGQYDLDHALAALDPRLLERAGAAGTTQRIRELATSGYTVSFPGDTDLAQRLLWPVGASESHGMEDARFVRFTDDNGVAGYRATYTAYNGATVSPRLLESADLTSFSAFALTGPAARNKGMALFPRPVGGRHLALCRGDGETMSLATSSDGRSWSGEVPLHGPTAAWELLQVGNCGSPLETPAGWLVLTHGVGPMRTYAIGALLLDLADPARIVGALPEPLLVPGEDERDGYVPNVVYSCGGLIHDGTLWLPYGSSDTRVALATVPVDALLARLEEAGP</sequence>
<dbReference type="RefSeq" id="WP_155546662.1">
    <property type="nucleotide sequence ID" value="NZ_CABVGP010000002.1"/>
</dbReference>
<dbReference type="PANTHER" id="PTHR34106">
    <property type="entry name" value="GLYCOSIDASE"/>
    <property type="match status" value="1"/>
</dbReference>
<organism evidence="4 5">
    <name type="scientific">Amycolatopsis camponoti</name>
    <dbReference type="NCBI Taxonomy" id="2606593"/>
    <lineage>
        <taxon>Bacteria</taxon>
        <taxon>Bacillati</taxon>
        <taxon>Actinomycetota</taxon>
        <taxon>Actinomycetes</taxon>
        <taxon>Pseudonocardiales</taxon>
        <taxon>Pseudonocardiaceae</taxon>
        <taxon>Amycolatopsis</taxon>
    </lineage>
</organism>
<evidence type="ECO:0000256" key="3">
    <source>
        <dbReference type="ARBA" id="ARBA00024356"/>
    </source>
</evidence>
<dbReference type="Pfam" id="PF04041">
    <property type="entry name" value="Glyco_hydro_130"/>
    <property type="match status" value="1"/>
</dbReference>
<dbReference type="GO" id="GO:0016787">
    <property type="term" value="F:hydrolase activity"/>
    <property type="evidence" value="ECO:0007669"/>
    <property type="project" value="UniProtKB-KW"/>
</dbReference>
<keyword evidence="1" id="KW-0328">Glycosyltransferase</keyword>
<keyword evidence="2" id="KW-0808">Transferase</keyword>
<dbReference type="CDD" id="cd18613">
    <property type="entry name" value="GH130"/>
    <property type="match status" value="1"/>
</dbReference>
<evidence type="ECO:0000256" key="1">
    <source>
        <dbReference type="ARBA" id="ARBA00022676"/>
    </source>
</evidence>
<keyword evidence="5" id="KW-1185">Reference proteome</keyword>
<dbReference type="GO" id="GO:0016757">
    <property type="term" value="F:glycosyltransferase activity"/>
    <property type="evidence" value="ECO:0007669"/>
    <property type="project" value="UniProtKB-KW"/>
</dbReference>
<dbReference type="SUPFAM" id="SSF75005">
    <property type="entry name" value="Arabinanase/levansucrase/invertase"/>
    <property type="match status" value="1"/>
</dbReference>
<evidence type="ECO:0000313" key="5">
    <source>
        <dbReference type="Proteomes" id="UP000399805"/>
    </source>
</evidence>
<evidence type="ECO:0000256" key="2">
    <source>
        <dbReference type="ARBA" id="ARBA00022679"/>
    </source>
</evidence>
<protein>
    <submittedName>
        <fullName evidence="4">FIG01423360: glycoside hydrolase</fullName>
    </submittedName>
</protein>
<accession>A0A6I8LXC6</accession>
<name>A0A6I8LXC6_9PSEU</name>
<dbReference type="InterPro" id="IPR007184">
    <property type="entry name" value="Mannoside_phosphorylase"/>
</dbReference>
<evidence type="ECO:0000313" key="4">
    <source>
        <dbReference type="EMBL" id="VVJ21796.1"/>
    </source>
</evidence>
<dbReference type="EMBL" id="CABVGP010000002">
    <property type="protein sequence ID" value="VVJ21796.1"/>
    <property type="molecule type" value="Genomic_DNA"/>
</dbReference>
<dbReference type="Gene3D" id="2.115.10.20">
    <property type="entry name" value="Glycosyl hydrolase domain, family 43"/>
    <property type="match status" value="1"/>
</dbReference>
<dbReference type="AlphaFoldDB" id="A0A6I8LXC6"/>
<proteinExistence type="inferred from homology"/>
<dbReference type="PANTHER" id="PTHR34106:SF4">
    <property type="entry name" value="BLL5143 PROTEIN"/>
    <property type="match status" value="1"/>
</dbReference>
<keyword evidence="4" id="KW-0378">Hydrolase</keyword>
<dbReference type="InterPro" id="IPR023296">
    <property type="entry name" value="Glyco_hydro_beta-prop_sf"/>
</dbReference>
<comment type="similarity">
    <text evidence="3">Belongs to the glycosyl hydrolase 130 family.</text>
</comment>
<dbReference type="Proteomes" id="UP000399805">
    <property type="component" value="Unassembled WGS sequence"/>
</dbReference>
<gene>
    <name evidence="4" type="ORF">AA23TX_06812</name>
</gene>